<keyword evidence="4" id="KW-0175">Coiled coil</keyword>
<evidence type="ECO:0000256" key="2">
    <source>
        <dbReference type="ARBA" id="ARBA00012438"/>
    </source>
</evidence>
<feature type="modified residue" description="4-aspartylphosphate" evidence="3">
    <location>
        <position position="910"/>
    </location>
</feature>
<evidence type="ECO:0000256" key="4">
    <source>
        <dbReference type="SAM" id="Coils"/>
    </source>
</evidence>
<dbReference type="SMART" id="SM00065">
    <property type="entry name" value="GAF"/>
    <property type="match status" value="1"/>
</dbReference>
<dbReference type="InterPro" id="IPR000700">
    <property type="entry name" value="PAS-assoc_C"/>
</dbReference>
<dbReference type="CDD" id="cd00082">
    <property type="entry name" value="HisKA"/>
    <property type="match status" value="1"/>
</dbReference>
<feature type="domain" description="Histidine kinase" evidence="5">
    <location>
        <begin position="615"/>
        <end position="838"/>
    </location>
</feature>
<dbReference type="Pfam" id="PF00072">
    <property type="entry name" value="Response_reg"/>
    <property type="match status" value="1"/>
</dbReference>
<dbReference type="NCBIfam" id="TIGR00229">
    <property type="entry name" value="sensory_box"/>
    <property type="match status" value="2"/>
</dbReference>
<keyword evidence="9" id="KW-1185">Reference proteome</keyword>
<dbReference type="SMART" id="SM00091">
    <property type="entry name" value="PAS"/>
    <property type="match status" value="2"/>
</dbReference>
<dbReference type="InterPro" id="IPR003661">
    <property type="entry name" value="HisK_dim/P_dom"/>
</dbReference>
<accession>A0ABS6XIV8</accession>
<evidence type="ECO:0000256" key="3">
    <source>
        <dbReference type="PROSITE-ProRule" id="PRU00169"/>
    </source>
</evidence>
<dbReference type="InterPro" id="IPR003594">
    <property type="entry name" value="HATPase_dom"/>
</dbReference>
<dbReference type="PROSITE" id="PS50109">
    <property type="entry name" value="HIS_KIN"/>
    <property type="match status" value="1"/>
</dbReference>
<dbReference type="EC" id="2.7.13.3" evidence="2"/>
<feature type="domain" description="Response regulatory" evidence="6">
    <location>
        <begin position="860"/>
        <end position="975"/>
    </location>
</feature>
<gene>
    <name evidence="8" type="ORF">KY084_04540</name>
</gene>
<reference evidence="8 9" key="1">
    <citation type="submission" date="2021-07" db="EMBL/GenBank/DDBJ databases">
        <title>Stakelama flava sp. nov., a novel endophytic bacterium isolated from branch of Kandelia candel.</title>
        <authorList>
            <person name="Tuo L."/>
        </authorList>
    </citation>
    <scope>NUCLEOTIDE SEQUENCE [LARGE SCALE GENOMIC DNA]</scope>
    <source>
        <strain evidence="8 9">CBK3Z-3</strain>
    </source>
</reference>
<dbReference type="PROSITE" id="PS50110">
    <property type="entry name" value="RESPONSE_REGULATORY"/>
    <property type="match status" value="1"/>
</dbReference>
<dbReference type="Pfam" id="PF02518">
    <property type="entry name" value="HATPase_c"/>
    <property type="match status" value="1"/>
</dbReference>
<dbReference type="PANTHER" id="PTHR43065">
    <property type="entry name" value="SENSOR HISTIDINE KINASE"/>
    <property type="match status" value="1"/>
</dbReference>
<dbReference type="SMART" id="SM00388">
    <property type="entry name" value="HisKA"/>
    <property type="match status" value="1"/>
</dbReference>
<dbReference type="Pfam" id="PF01590">
    <property type="entry name" value="GAF"/>
    <property type="match status" value="1"/>
</dbReference>
<feature type="coiled-coil region" evidence="4">
    <location>
        <begin position="565"/>
        <end position="606"/>
    </location>
</feature>
<evidence type="ECO:0000313" key="8">
    <source>
        <dbReference type="EMBL" id="MBW4330142.1"/>
    </source>
</evidence>
<keyword evidence="3" id="KW-0597">Phosphoprotein</keyword>
<name>A0ABS6XIV8_9SPHN</name>
<dbReference type="InterPro" id="IPR000014">
    <property type="entry name" value="PAS"/>
</dbReference>
<dbReference type="CDD" id="cd00130">
    <property type="entry name" value="PAS"/>
    <property type="match status" value="2"/>
</dbReference>
<dbReference type="InterPro" id="IPR013655">
    <property type="entry name" value="PAS_fold_3"/>
</dbReference>
<feature type="domain" description="PAC" evidence="7">
    <location>
        <begin position="525"/>
        <end position="577"/>
    </location>
</feature>
<dbReference type="Pfam" id="PF08447">
    <property type="entry name" value="PAS_3"/>
    <property type="match status" value="1"/>
</dbReference>
<dbReference type="SMART" id="SM00086">
    <property type="entry name" value="PAC"/>
    <property type="match status" value="1"/>
</dbReference>
<sequence>MAQLVRAADWRGHPLGPIKGWSQPLRFALNLCLGSNIPTAIYWGPELIMLYNDPWARVLADRHPDALGRPAQAIWADIWNIIGSQLSGVMETGQGFSAYNRMLPIQSGGEPRETYWNYSFTPIRDEYGKVVGILHQGNETTQTVVSQQLRVAEIERFRELVDQAPGAIALLHEPGHVFELANEAYCELTGRHDLIGRSVGEVLPETKRQGFVDLLDRVISTGEAYRGDSVPIEFDRGPDRPPERRILDFLYQPLIDSSGKVTDIFIEANDVTEKIEAVEALREANETQRFVHALSEHQRDLDSAETVMDFTARAIARQIGADRAGFLRVTEPDEQLDFPAGWTNERLPVLAGSVAADSISPLALGRFRRGDTLVVHDVERQSDLVGRARLGLSPAGIAVPLMRGGRWVASLYVSQAAPREWRQDEIALVEAVAETTWDSVERVEAVKALRESESKFRAITNSIDHMVWSTRPDGYHDFYNDRWYEFTGVPYGSTDGERWNGVFHPEDQPRAWRLWQHCLETGEPYHIEYRLRHHDGEYRWVLGRAQPMRDDSGAITRWFGTCTDIQEIVDAREVLARSREELEEAIGERTRQLMDAEAKLRQAQKMEAVGQLTGGIAHDFNNMLAVVIGALDLMQRRIERGEGDVRRYVAAAQDGAERAASLTRRLLAFSRQSPLAPQSIDVAAMVDGMADLLTRTLGESIRVETAIDADSWSVIADPSQLENSIVNLAVNARDAMPLGGLVRIAATNCRMDETQCAGRDLPPGDYVEICVSDTGCGMAEAVAARAFDPFFTTKEVGKGTGLGLSQIFGFARQSGGDVRIDSEPGEGTSIRLLLPRDRRAAHRGGDARVQPGPATGGSETVLLVEDEDRVRAYSAEALRDLGYTVLEAGDGGEALRIIAGGAEPDLLFTDVIMPGMTGRALAEQAHRRLPGLKLLYTSGYTRDAMDQARSIEPAALVLPKPFGVNDLARAIRHALDEAPVNKSVDAEALDD</sequence>
<dbReference type="Pfam" id="PF08448">
    <property type="entry name" value="PAS_4"/>
    <property type="match status" value="1"/>
</dbReference>
<dbReference type="Pfam" id="PF00512">
    <property type="entry name" value="HisKA"/>
    <property type="match status" value="1"/>
</dbReference>
<comment type="caution">
    <text evidence="8">The sequence shown here is derived from an EMBL/GenBank/DDBJ whole genome shotgun (WGS) entry which is preliminary data.</text>
</comment>
<dbReference type="InterPro" id="IPR005467">
    <property type="entry name" value="His_kinase_dom"/>
</dbReference>
<dbReference type="InterPro" id="IPR013656">
    <property type="entry name" value="PAS_4"/>
</dbReference>
<protein>
    <recommendedName>
        <fullName evidence="2">histidine kinase</fullName>
        <ecNumber evidence="2">2.7.13.3</ecNumber>
    </recommendedName>
</protein>
<evidence type="ECO:0000256" key="1">
    <source>
        <dbReference type="ARBA" id="ARBA00000085"/>
    </source>
</evidence>
<dbReference type="PANTHER" id="PTHR43065:SF49">
    <property type="entry name" value="HISTIDINE KINASE"/>
    <property type="match status" value="1"/>
</dbReference>
<dbReference type="Proteomes" id="UP001197214">
    <property type="component" value="Unassembled WGS sequence"/>
</dbReference>
<dbReference type="InterPro" id="IPR003018">
    <property type="entry name" value="GAF"/>
</dbReference>
<dbReference type="PROSITE" id="PS50113">
    <property type="entry name" value="PAC"/>
    <property type="match status" value="1"/>
</dbReference>
<organism evidence="8 9">
    <name type="scientific">Stakelama flava</name>
    <dbReference type="NCBI Taxonomy" id="2860338"/>
    <lineage>
        <taxon>Bacteria</taxon>
        <taxon>Pseudomonadati</taxon>
        <taxon>Pseudomonadota</taxon>
        <taxon>Alphaproteobacteria</taxon>
        <taxon>Sphingomonadales</taxon>
        <taxon>Sphingomonadaceae</taxon>
        <taxon>Stakelama</taxon>
    </lineage>
</organism>
<comment type="catalytic activity">
    <reaction evidence="1">
        <text>ATP + protein L-histidine = ADP + protein N-phospho-L-histidine.</text>
        <dbReference type="EC" id="2.7.13.3"/>
    </reaction>
</comment>
<evidence type="ECO:0000259" key="5">
    <source>
        <dbReference type="PROSITE" id="PS50109"/>
    </source>
</evidence>
<dbReference type="InterPro" id="IPR001610">
    <property type="entry name" value="PAC"/>
</dbReference>
<dbReference type="SMART" id="SM00448">
    <property type="entry name" value="REC"/>
    <property type="match status" value="1"/>
</dbReference>
<evidence type="ECO:0000313" key="9">
    <source>
        <dbReference type="Proteomes" id="UP001197214"/>
    </source>
</evidence>
<dbReference type="EMBL" id="JAHWZX010000003">
    <property type="protein sequence ID" value="MBW4330142.1"/>
    <property type="molecule type" value="Genomic_DNA"/>
</dbReference>
<evidence type="ECO:0000259" key="7">
    <source>
        <dbReference type="PROSITE" id="PS50113"/>
    </source>
</evidence>
<dbReference type="SMART" id="SM00387">
    <property type="entry name" value="HATPase_c"/>
    <property type="match status" value="1"/>
</dbReference>
<proteinExistence type="predicted"/>
<dbReference type="InterPro" id="IPR001789">
    <property type="entry name" value="Sig_transdc_resp-reg_receiver"/>
</dbReference>
<evidence type="ECO:0000259" key="6">
    <source>
        <dbReference type="PROSITE" id="PS50110"/>
    </source>
</evidence>